<evidence type="ECO:0000256" key="1">
    <source>
        <dbReference type="SAM" id="MobiDB-lite"/>
    </source>
</evidence>
<organism evidence="2 3">
    <name type="scientific">Brassica rapa subsp. trilocularis</name>
    <dbReference type="NCBI Taxonomy" id="1813537"/>
    <lineage>
        <taxon>Eukaryota</taxon>
        <taxon>Viridiplantae</taxon>
        <taxon>Streptophyta</taxon>
        <taxon>Embryophyta</taxon>
        <taxon>Tracheophyta</taxon>
        <taxon>Spermatophyta</taxon>
        <taxon>Magnoliopsida</taxon>
        <taxon>eudicotyledons</taxon>
        <taxon>Gunneridae</taxon>
        <taxon>Pentapetalae</taxon>
        <taxon>rosids</taxon>
        <taxon>malvids</taxon>
        <taxon>Brassicales</taxon>
        <taxon>Brassicaceae</taxon>
        <taxon>Brassiceae</taxon>
        <taxon>Brassica</taxon>
    </lineage>
</organism>
<name>A0ABQ7MTX8_BRACM</name>
<comment type="caution">
    <text evidence="2">The sequence shown here is derived from an EMBL/GenBank/DDBJ whole genome shotgun (WGS) entry which is preliminary data.</text>
</comment>
<gene>
    <name evidence="2" type="primary">A04p022130.1_BraROA</name>
    <name evidence="2" type="ORF">IGI04_015897</name>
</gene>
<dbReference type="EMBL" id="JADBGQ010000004">
    <property type="protein sequence ID" value="KAG5401290.1"/>
    <property type="molecule type" value="Genomic_DNA"/>
</dbReference>
<evidence type="ECO:0000313" key="2">
    <source>
        <dbReference type="EMBL" id="KAG5401290.1"/>
    </source>
</evidence>
<feature type="region of interest" description="Disordered" evidence="1">
    <location>
        <begin position="140"/>
        <end position="160"/>
    </location>
</feature>
<feature type="region of interest" description="Disordered" evidence="1">
    <location>
        <begin position="15"/>
        <end position="34"/>
    </location>
</feature>
<evidence type="ECO:0000313" key="3">
    <source>
        <dbReference type="Proteomes" id="UP000823674"/>
    </source>
</evidence>
<dbReference type="Proteomes" id="UP000823674">
    <property type="component" value="Chromosome A04"/>
</dbReference>
<proteinExistence type="predicted"/>
<feature type="non-terminal residue" evidence="2">
    <location>
        <position position="1"/>
    </location>
</feature>
<sequence length="186" mass="20409">NLLIASQSISTEGNFTSPNLPISSNSESENSRNVMPCSEYEDSNLDSSHNEFLSVLGESSENFISICSVFVKKSSVLSETEHMSSDFSETEQVSSVLELGINRGRERIDLFVFDVWEVKLSDISTDLKSGLVISQGSFLGGSKRSEPEPGPAFRQTDLSDPFSPMPLPYAFVELLGVGGRSREFLH</sequence>
<reference evidence="2 3" key="1">
    <citation type="submission" date="2021-03" db="EMBL/GenBank/DDBJ databases">
        <authorList>
            <person name="King G.J."/>
            <person name="Bancroft I."/>
            <person name="Baten A."/>
            <person name="Bloomfield J."/>
            <person name="Borpatragohain P."/>
            <person name="He Z."/>
            <person name="Irish N."/>
            <person name="Irwin J."/>
            <person name="Liu K."/>
            <person name="Mauleon R.P."/>
            <person name="Moore J."/>
            <person name="Morris R."/>
            <person name="Ostergaard L."/>
            <person name="Wang B."/>
            <person name="Wells R."/>
        </authorList>
    </citation>
    <scope>NUCLEOTIDE SEQUENCE [LARGE SCALE GENOMIC DNA]</scope>
    <source>
        <strain evidence="2">R-o-18</strain>
        <tissue evidence="2">Leaf</tissue>
    </source>
</reference>
<accession>A0ABQ7MTX8</accession>
<keyword evidence="3" id="KW-1185">Reference proteome</keyword>
<protein>
    <submittedName>
        <fullName evidence="2">Uncharacterized protein</fullName>
    </submittedName>
</protein>